<evidence type="ECO:0000256" key="1">
    <source>
        <dbReference type="SAM" id="MobiDB-lite"/>
    </source>
</evidence>
<proteinExistence type="predicted"/>
<feature type="compositionally biased region" description="Polar residues" evidence="1">
    <location>
        <begin position="19"/>
        <end position="29"/>
    </location>
</feature>
<dbReference type="Proteomes" id="UP001180020">
    <property type="component" value="Unassembled WGS sequence"/>
</dbReference>
<protein>
    <submittedName>
        <fullName evidence="2">Uncharacterized protein</fullName>
    </submittedName>
</protein>
<keyword evidence="3" id="KW-1185">Reference proteome</keyword>
<feature type="region of interest" description="Disordered" evidence="1">
    <location>
        <begin position="14"/>
        <end position="45"/>
    </location>
</feature>
<name>A0AAV9ES26_ACOCL</name>
<dbReference type="EMBL" id="JAUJYO010000005">
    <property type="protein sequence ID" value="KAK1316107.1"/>
    <property type="molecule type" value="Genomic_DNA"/>
</dbReference>
<reference evidence="2" key="2">
    <citation type="submission" date="2023-06" db="EMBL/GenBank/DDBJ databases">
        <authorList>
            <person name="Ma L."/>
            <person name="Liu K.-W."/>
            <person name="Li Z."/>
            <person name="Hsiao Y.-Y."/>
            <person name="Qi Y."/>
            <person name="Fu T."/>
            <person name="Tang G."/>
            <person name="Zhang D."/>
            <person name="Sun W.-H."/>
            <person name="Liu D.-K."/>
            <person name="Li Y."/>
            <person name="Chen G.-Z."/>
            <person name="Liu X.-D."/>
            <person name="Liao X.-Y."/>
            <person name="Jiang Y.-T."/>
            <person name="Yu X."/>
            <person name="Hao Y."/>
            <person name="Huang J."/>
            <person name="Zhao X.-W."/>
            <person name="Ke S."/>
            <person name="Chen Y.-Y."/>
            <person name="Wu W.-L."/>
            <person name="Hsu J.-L."/>
            <person name="Lin Y.-F."/>
            <person name="Huang M.-D."/>
            <person name="Li C.-Y."/>
            <person name="Huang L."/>
            <person name="Wang Z.-W."/>
            <person name="Zhao X."/>
            <person name="Zhong W.-Y."/>
            <person name="Peng D.-H."/>
            <person name="Ahmad S."/>
            <person name="Lan S."/>
            <person name="Zhang J.-S."/>
            <person name="Tsai W.-C."/>
            <person name="Van De Peer Y."/>
            <person name="Liu Z.-J."/>
        </authorList>
    </citation>
    <scope>NUCLEOTIDE SEQUENCE</scope>
    <source>
        <strain evidence="2">CP</strain>
        <tissue evidence="2">Leaves</tissue>
    </source>
</reference>
<comment type="caution">
    <text evidence="2">The sequence shown here is derived from an EMBL/GenBank/DDBJ whole genome shotgun (WGS) entry which is preliminary data.</text>
</comment>
<evidence type="ECO:0000313" key="3">
    <source>
        <dbReference type="Proteomes" id="UP001180020"/>
    </source>
</evidence>
<feature type="region of interest" description="Disordered" evidence="1">
    <location>
        <begin position="77"/>
        <end position="96"/>
    </location>
</feature>
<dbReference type="AlphaFoldDB" id="A0AAV9ES26"/>
<evidence type="ECO:0000313" key="2">
    <source>
        <dbReference type="EMBL" id="KAK1316107.1"/>
    </source>
</evidence>
<organism evidence="2 3">
    <name type="scientific">Acorus calamus</name>
    <name type="common">Sweet flag</name>
    <dbReference type="NCBI Taxonomy" id="4465"/>
    <lineage>
        <taxon>Eukaryota</taxon>
        <taxon>Viridiplantae</taxon>
        <taxon>Streptophyta</taxon>
        <taxon>Embryophyta</taxon>
        <taxon>Tracheophyta</taxon>
        <taxon>Spermatophyta</taxon>
        <taxon>Magnoliopsida</taxon>
        <taxon>Liliopsida</taxon>
        <taxon>Acoraceae</taxon>
        <taxon>Acorus</taxon>
    </lineage>
</organism>
<sequence length="96" mass="10500">MLVDLPYTPVAESTALRKSVSQAPEGSTRTRQRGARRLPWDPSNRCSTALHRAALAKKQAAPAESNEANLYLSLGLKSHEGDRETDLKLKEQNEGG</sequence>
<accession>A0AAV9ES26</accession>
<reference evidence="2" key="1">
    <citation type="journal article" date="2023" name="Nat. Commun.">
        <title>Diploid and tetraploid genomes of Acorus and the evolution of monocots.</title>
        <authorList>
            <person name="Ma L."/>
            <person name="Liu K.W."/>
            <person name="Li Z."/>
            <person name="Hsiao Y.Y."/>
            <person name="Qi Y."/>
            <person name="Fu T."/>
            <person name="Tang G.D."/>
            <person name="Zhang D."/>
            <person name="Sun W.H."/>
            <person name="Liu D.K."/>
            <person name="Li Y."/>
            <person name="Chen G.Z."/>
            <person name="Liu X.D."/>
            <person name="Liao X.Y."/>
            <person name="Jiang Y.T."/>
            <person name="Yu X."/>
            <person name="Hao Y."/>
            <person name="Huang J."/>
            <person name="Zhao X.W."/>
            <person name="Ke S."/>
            <person name="Chen Y.Y."/>
            <person name="Wu W.L."/>
            <person name="Hsu J.L."/>
            <person name="Lin Y.F."/>
            <person name="Huang M.D."/>
            <person name="Li C.Y."/>
            <person name="Huang L."/>
            <person name="Wang Z.W."/>
            <person name="Zhao X."/>
            <person name="Zhong W.Y."/>
            <person name="Peng D.H."/>
            <person name="Ahmad S."/>
            <person name="Lan S."/>
            <person name="Zhang J.S."/>
            <person name="Tsai W.C."/>
            <person name="Van de Peer Y."/>
            <person name="Liu Z.J."/>
        </authorList>
    </citation>
    <scope>NUCLEOTIDE SEQUENCE</scope>
    <source>
        <strain evidence="2">CP</strain>
    </source>
</reference>
<gene>
    <name evidence="2" type="ORF">QJS10_CPA05g01799</name>
</gene>